<gene>
    <name evidence="1" type="ORF">NUW58_g1476</name>
</gene>
<name>A0ACC1PLF3_9PEZI</name>
<organism evidence="1 2">
    <name type="scientific">Xylaria curta</name>
    <dbReference type="NCBI Taxonomy" id="42375"/>
    <lineage>
        <taxon>Eukaryota</taxon>
        <taxon>Fungi</taxon>
        <taxon>Dikarya</taxon>
        <taxon>Ascomycota</taxon>
        <taxon>Pezizomycotina</taxon>
        <taxon>Sordariomycetes</taxon>
        <taxon>Xylariomycetidae</taxon>
        <taxon>Xylariales</taxon>
        <taxon>Xylariaceae</taxon>
        <taxon>Xylaria</taxon>
    </lineage>
</organism>
<comment type="caution">
    <text evidence="1">The sequence shown here is derived from an EMBL/GenBank/DDBJ whole genome shotgun (WGS) entry which is preliminary data.</text>
</comment>
<protein>
    <submittedName>
        <fullName evidence="1">Uncharacterized protein</fullName>
    </submittedName>
</protein>
<evidence type="ECO:0000313" key="2">
    <source>
        <dbReference type="Proteomes" id="UP001143856"/>
    </source>
</evidence>
<keyword evidence="2" id="KW-1185">Reference proteome</keyword>
<dbReference type="Proteomes" id="UP001143856">
    <property type="component" value="Unassembled WGS sequence"/>
</dbReference>
<evidence type="ECO:0000313" key="1">
    <source>
        <dbReference type="EMBL" id="KAJ2994718.1"/>
    </source>
</evidence>
<reference evidence="1" key="1">
    <citation type="submission" date="2022-10" db="EMBL/GenBank/DDBJ databases">
        <title>Genome Sequence of Xylaria curta.</title>
        <authorList>
            <person name="Buettner E."/>
        </authorList>
    </citation>
    <scope>NUCLEOTIDE SEQUENCE</scope>
    <source>
        <strain evidence="1">Babe10</strain>
    </source>
</reference>
<accession>A0ACC1PLF3</accession>
<dbReference type="EMBL" id="JAPDGR010000160">
    <property type="protein sequence ID" value="KAJ2994718.1"/>
    <property type="molecule type" value="Genomic_DNA"/>
</dbReference>
<sequence length="1032" mass="114049">MRRPSLPLLASILGPARPPHHYIYSTPWPSPVQSRSLTYSASSAKAASDATPPPPDSCPKLPFRFETGLALFAKRPPRPFPPPFLSPPSGSFSDPLSTHHQSRDRRAFIHGELIRGCSNGDDAVYASDHFIGANDGVGAWSARARGHAGLWSRLVLHFWVGAMEEDIAKARPPGSPYQPDPKRYLQIAYERTVEATSGPNECLGTTTATGAQLFYKGDPETSQSTLKPLLYVTNLGDSQVMVVRAKSQEMIYKSKAEWHWFDCPRQLGTNSPDTPDQNATVDIIELIEGDICLAMSDGIIDNLWEHEIVNIVSESVQRWEAGEGGQAYGDRTSGANGGMAFVAEELMNAARVVATDPFAESPFMEHAIEEGLASMGDILGMFDVWIWATRLAFGPMDGMMEELEMHRPIDFNQLWQGLNPGHSLRAVESSRRLNEYGMCLNRLWNVSLQSPNGVADISHVVDTALGAPLLGIKGKHSECTEEHCLYSHENSTLVKQAHKCPSGKCTDEITFPPEKLNHAFENVNTSSNSLIWYNTAWRVQTGGERDRSRPLRKIIPSIQLGEKLALCNLDTSYMAISHVWSDGTGVGMKSPGLVNTCLYEYFRKISQREECACDGIWWDSISIPTERKARAAAINSMLENYQRAKVTLVHDQDLVNFEWRDDGSPAVALVLSSWFTRGWTAAELWASRNHPVKVVFKDPSSNEPLIKDLYDDILGGDLSGWLFDGGGHPGGSPSFKARVLDPSGNIPTLGHLIATDILALLWRPGAPNTTAEDNVVGERSNDYLWSDVFTPERNGSINIGIPIVSIGPWDWCPQSIFDFAQSFVSNAASGDYCEVQRDGRLRGDFLVYEVLYNDVISAYRPHPALAARVSVALSARNKCLLLTTATIQQQQTYILFQPMYLNDQTITGRWVGSVSLKSPLGESRRNFHSGEVGYGELGVEFGNDMSEIGMPLPIISFESIVLARVGFSRSRPRSKASWLLSEHLKGGSLRFLPQTIYLYSHSIRPEAGNGKELRNTLAEALLRLANLISWAK</sequence>
<proteinExistence type="predicted"/>